<organism evidence="9 10">
    <name type="scientific">Tetradesmus obliquus</name>
    <name type="common">Green alga</name>
    <name type="synonym">Acutodesmus obliquus</name>
    <dbReference type="NCBI Taxonomy" id="3088"/>
    <lineage>
        <taxon>Eukaryota</taxon>
        <taxon>Viridiplantae</taxon>
        <taxon>Chlorophyta</taxon>
        <taxon>core chlorophytes</taxon>
        <taxon>Chlorophyceae</taxon>
        <taxon>CS clade</taxon>
        <taxon>Sphaeropleales</taxon>
        <taxon>Scenedesmaceae</taxon>
        <taxon>Tetradesmus</taxon>
    </lineage>
</organism>
<dbReference type="Pfam" id="PF13806">
    <property type="entry name" value="Rieske_2"/>
    <property type="match status" value="1"/>
</dbReference>
<evidence type="ECO:0000313" key="9">
    <source>
        <dbReference type="EMBL" id="SZX62947.1"/>
    </source>
</evidence>
<dbReference type="InterPro" id="IPR012748">
    <property type="entry name" value="Rieske-like_NirD"/>
</dbReference>
<keyword evidence="1" id="KW-0001">2Fe-2S</keyword>
<feature type="domain" description="Rieske" evidence="8">
    <location>
        <begin position="80"/>
        <end position="192"/>
    </location>
</feature>
<evidence type="ECO:0000256" key="5">
    <source>
        <dbReference type="ARBA" id="ARBA00023014"/>
    </source>
</evidence>
<dbReference type="AlphaFoldDB" id="A0A383VBK0"/>
<feature type="transmembrane region" description="Helical" evidence="7">
    <location>
        <begin position="282"/>
        <end position="301"/>
    </location>
</feature>
<keyword evidence="7" id="KW-0812">Transmembrane</keyword>
<name>A0A383VBK0_TETOB</name>
<protein>
    <recommendedName>
        <fullName evidence="8">Rieske domain-containing protein</fullName>
    </recommendedName>
</protein>
<keyword evidence="5" id="KW-0411">Iron-sulfur</keyword>
<gene>
    <name evidence="9" type="ORF">BQ4739_LOCUS3520</name>
</gene>
<feature type="transmembrane region" description="Helical" evidence="7">
    <location>
        <begin position="255"/>
        <end position="276"/>
    </location>
</feature>
<dbReference type="Gene3D" id="2.102.10.10">
    <property type="entry name" value="Rieske [2Fe-2S] iron-sulphur domain"/>
    <property type="match status" value="1"/>
</dbReference>
<dbReference type="InterPro" id="IPR017941">
    <property type="entry name" value="Rieske_2Fe-2S"/>
</dbReference>
<dbReference type="CDD" id="cd03467">
    <property type="entry name" value="Rieske"/>
    <property type="match status" value="1"/>
</dbReference>
<accession>A0A383VBK0</accession>
<dbReference type="EMBL" id="FNXT01000271">
    <property type="protein sequence ID" value="SZX62947.1"/>
    <property type="molecule type" value="Genomic_DNA"/>
</dbReference>
<dbReference type="Proteomes" id="UP000256970">
    <property type="component" value="Unassembled WGS sequence"/>
</dbReference>
<keyword evidence="4" id="KW-0408">Iron</keyword>
<keyword evidence="2" id="KW-0479">Metal-binding</keyword>
<keyword evidence="7" id="KW-0472">Membrane</keyword>
<reference evidence="9 10" key="1">
    <citation type="submission" date="2016-10" db="EMBL/GenBank/DDBJ databases">
        <authorList>
            <person name="Cai Z."/>
        </authorList>
    </citation>
    <scope>NUCLEOTIDE SEQUENCE [LARGE SCALE GENOMIC DNA]</scope>
</reference>
<evidence type="ECO:0000256" key="4">
    <source>
        <dbReference type="ARBA" id="ARBA00023004"/>
    </source>
</evidence>
<dbReference type="GO" id="GO:0008942">
    <property type="term" value="F:nitrite reductase [NAD(P)H] activity"/>
    <property type="evidence" value="ECO:0007669"/>
    <property type="project" value="InterPro"/>
</dbReference>
<dbReference type="PANTHER" id="PTHR43456:SF2">
    <property type="entry name" value="RIESKE (2FE-2S) DOMAIN-CONTAINING PROTEIN"/>
    <property type="match status" value="1"/>
</dbReference>
<dbReference type="GO" id="GO:0051537">
    <property type="term" value="F:2 iron, 2 sulfur cluster binding"/>
    <property type="evidence" value="ECO:0007669"/>
    <property type="project" value="UniProtKB-KW"/>
</dbReference>
<evidence type="ECO:0000256" key="6">
    <source>
        <dbReference type="ARBA" id="ARBA00023063"/>
    </source>
</evidence>
<evidence type="ECO:0000256" key="3">
    <source>
        <dbReference type="ARBA" id="ARBA00023002"/>
    </source>
</evidence>
<evidence type="ECO:0000313" key="10">
    <source>
        <dbReference type="Proteomes" id="UP000256970"/>
    </source>
</evidence>
<keyword evidence="7" id="KW-1133">Transmembrane helix</keyword>
<proteinExistence type="predicted"/>
<evidence type="ECO:0000259" key="8">
    <source>
        <dbReference type="PROSITE" id="PS51296"/>
    </source>
</evidence>
<keyword evidence="10" id="KW-1185">Reference proteome</keyword>
<dbReference type="PANTHER" id="PTHR43456">
    <property type="entry name" value="RIESKE (2FE-2S) DOMAIN-CONTAINING PROTEIN"/>
    <property type="match status" value="1"/>
</dbReference>
<keyword evidence="3" id="KW-0560">Oxidoreductase</keyword>
<dbReference type="GO" id="GO:0046872">
    <property type="term" value="F:metal ion binding"/>
    <property type="evidence" value="ECO:0007669"/>
    <property type="project" value="UniProtKB-KW"/>
</dbReference>
<evidence type="ECO:0000256" key="7">
    <source>
        <dbReference type="SAM" id="Phobius"/>
    </source>
</evidence>
<dbReference type="GO" id="GO:0042128">
    <property type="term" value="P:nitrate assimilation"/>
    <property type="evidence" value="ECO:0007669"/>
    <property type="project" value="UniProtKB-KW"/>
</dbReference>
<sequence>MATCMHSQTTQQLARARPQAVPLGIRSLVFRPVQCRSSSCRSIARQARLAVAVRAAAEDQKVEEVPLGVATEAPEGDSWVPVCRPEDLPKGVRKEFDVEGRQVLMFWYRNNIYAIESRSPAEGAYSEGFIKAKFTQDYCIECPSTGSLFSLKDGSIVAWYPNNPVLRALTPQDTCRNMDIYPVRLTQDALYVDVSNKRVRTYQDRGGAGTSLENNNVFTVQPTVYFEGMDPATESASMYQDVDLMPSGPLNPATVTVGIVALGIVAVAGSATAIYYETVIGLAAFWVVLGGIVGVAGFNYVNSKQIKDQP</sequence>
<dbReference type="InterPro" id="IPR036922">
    <property type="entry name" value="Rieske_2Fe-2S_sf"/>
</dbReference>
<dbReference type="PROSITE" id="PS51296">
    <property type="entry name" value="RIESKE"/>
    <property type="match status" value="1"/>
</dbReference>
<dbReference type="STRING" id="3088.A0A383VBK0"/>
<dbReference type="SUPFAM" id="SSF50022">
    <property type="entry name" value="ISP domain"/>
    <property type="match status" value="1"/>
</dbReference>
<evidence type="ECO:0000256" key="1">
    <source>
        <dbReference type="ARBA" id="ARBA00022714"/>
    </source>
</evidence>
<keyword evidence="6" id="KW-0534">Nitrate assimilation</keyword>
<evidence type="ECO:0000256" key="2">
    <source>
        <dbReference type="ARBA" id="ARBA00022723"/>
    </source>
</evidence>